<keyword evidence="1" id="KW-0812">Transmembrane</keyword>
<dbReference type="Proteomes" id="UP000630149">
    <property type="component" value="Unassembled WGS sequence"/>
</dbReference>
<feature type="transmembrane region" description="Helical" evidence="1">
    <location>
        <begin position="12"/>
        <end position="32"/>
    </location>
</feature>
<dbReference type="RefSeq" id="WP_131777068.1">
    <property type="nucleotide sequence ID" value="NZ_BMOB01000008.1"/>
</dbReference>
<dbReference type="InterPro" id="IPR007462">
    <property type="entry name" value="COV1-like"/>
</dbReference>
<evidence type="ECO:0000313" key="3">
    <source>
        <dbReference type="Proteomes" id="UP000630149"/>
    </source>
</evidence>
<keyword evidence="3" id="KW-1185">Reference proteome</keyword>
<protein>
    <recommendedName>
        <fullName evidence="4">DUF502 domain-containing protein</fullName>
    </recommendedName>
</protein>
<dbReference type="PANTHER" id="PTHR31876">
    <property type="entry name" value="COV-LIKE PROTEIN 1"/>
    <property type="match status" value="1"/>
</dbReference>
<dbReference type="Pfam" id="PF04367">
    <property type="entry name" value="DUF502"/>
    <property type="match status" value="1"/>
</dbReference>
<evidence type="ECO:0008006" key="4">
    <source>
        <dbReference type="Google" id="ProtNLM"/>
    </source>
</evidence>
<dbReference type="PANTHER" id="PTHR31876:SF26">
    <property type="entry name" value="PROTEIN LIKE COV 2"/>
    <property type="match status" value="1"/>
</dbReference>
<sequence length="198" mass="22536">MKIKGKMSSIFWKGLFTLLPLYLTLYFLFWLLKNIENTFGGTLKLILGNFYFPGMGLIAALILVFTFGILLQIYITRYINDLINRFISNLPVIGEIYDSLRSIIKYLTKPSTPGGEEVVMVEFKENNFKMLGIVTRKDFEHAPKGIGEEGWISVYLPMSYQIGGFTVYVPEKCVTKVNLNSKQALKWALIGGIKDNHS</sequence>
<reference evidence="2" key="1">
    <citation type="journal article" date="2014" name="Int. J. Syst. Evol. Microbiol.">
        <title>Complete genome sequence of Corynebacterium casei LMG S-19264T (=DSM 44701T), isolated from a smear-ripened cheese.</title>
        <authorList>
            <consortium name="US DOE Joint Genome Institute (JGI-PGF)"/>
            <person name="Walter F."/>
            <person name="Albersmeier A."/>
            <person name="Kalinowski J."/>
            <person name="Ruckert C."/>
        </authorList>
    </citation>
    <scope>NUCLEOTIDE SEQUENCE</scope>
    <source>
        <strain evidence="2">JCM 13919</strain>
    </source>
</reference>
<reference evidence="2" key="2">
    <citation type="submission" date="2020-09" db="EMBL/GenBank/DDBJ databases">
        <authorList>
            <person name="Sun Q."/>
            <person name="Ohkuma M."/>
        </authorList>
    </citation>
    <scope>NUCLEOTIDE SEQUENCE</scope>
    <source>
        <strain evidence="2">JCM 13919</strain>
    </source>
</reference>
<evidence type="ECO:0000256" key="1">
    <source>
        <dbReference type="SAM" id="Phobius"/>
    </source>
</evidence>
<accession>A0A917JWS6</accession>
<dbReference type="OrthoDB" id="5636623at2"/>
<gene>
    <name evidence="2" type="ORF">GCM10007966_18520</name>
</gene>
<keyword evidence="1" id="KW-1133">Transmembrane helix</keyword>
<keyword evidence="1" id="KW-0472">Membrane</keyword>
<dbReference type="AlphaFoldDB" id="A0A917JWS6"/>
<evidence type="ECO:0000313" key="2">
    <source>
        <dbReference type="EMBL" id="GGI90028.1"/>
    </source>
</evidence>
<comment type="caution">
    <text evidence="2">The sequence shown here is derived from an EMBL/GenBank/DDBJ whole genome shotgun (WGS) entry which is preliminary data.</text>
</comment>
<dbReference type="EMBL" id="BMOB01000008">
    <property type="protein sequence ID" value="GGI90028.1"/>
    <property type="molecule type" value="Genomic_DNA"/>
</dbReference>
<name>A0A917JWS6_9GAMM</name>
<organism evidence="2 3">
    <name type="scientific">Legionella impletisoli</name>
    <dbReference type="NCBI Taxonomy" id="343510"/>
    <lineage>
        <taxon>Bacteria</taxon>
        <taxon>Pseudomonadati</taxon>
        <taxon>Pseudomonadota</taxon>
        <taxon>Gammaproteobacteria</taxon>
        <taxon>Legionellales</taxon>
        <taxon>Legionellaceae</taxon>
        <taxon>Legionella</taxon>
    </lineage>
</organism>
<proteinExistence type="predicted"/>
<feature type="transmembrane region" description="Helical" evidence="1">
    <location>
        <begin position="52"/>
        <end position="75"/>
    </location>
</feature>